<evidence type="ECO:0000313" key="6">
    <source>
        <dbReference type="Proteomes" id="UP000185568"/>
    </source>
</evidence>
<keyword evidence="3" id="KW-0472">Membrane</keyword>
<dbReference type="RefSeq" id="WP_075398489.1">
    <property type="nucleotide sequence ID" value="NZ_MSDU01000017.1"/>
</dbReference>
<dbReference type="PANTHER" id="PTHR32089:SF112">
    <property type="entry name" value="LYSOZYME-LIKE PROTEIN-RELATED"/>
    <property type="match status" value="1"/>
</dbReference>
<dbReference type="CDD" id="cd18773">
    <property type="entry name" value="PDC1_HK_sensor"/>
    <property type="match status" value="1"/>
</dbReference>
<sequence length="538" mass="59688">MNRHTERKLRMQVEEIAAMVKPYITSEQSMEEKYETLHRLLDEQLGDNEYLLIVDETGLSHIHTNRLREGILFSDETGQNAARTTETLAQMYARNTGEMIIDVSAPIHTLENGKRFNLRLGRIAQQPFLKPAFTALSITPVLVAALLILLMGQMTSTIAFVFMVTLILSAAAGLFLYKMIISEVRAWYQLTRKVSSGDLTTEVKSERRTEFHQIGFELNKVVLGMRNILTELQKSAHSVNHVSAAQAEQSSRLSETFAELSVTMQEFQAGTEAQMSSLQSAHVVVQDMMTNIRGMEKEIDETFTMSEQTSSSAEQGAKTMQKIEQDMLHLQNIIGEASGKMRIVSKDTDATMSIVASITEIAAQTNLLALNASIEAARAGEAGRGFAIVAEEVRKLAEETNTFSADILTALEKTRDEIHQVAVQVEGSQKEIENGVLHVREAGQKILGLNHIASVTLSAVEINRTYASQVLRDGEQLETVIQEVNHIAEQFTEQVAKTVTAMDENKEGVQQLAGDAMQLSSDVDGLNRIVKRFTLDKN</sequence>
<name>A0A1Q8Q5G3_9BACI</name>
<keyword evidence="6" id="KW-1185">Reference proteome</keyword>
<accession>A0A1Q8Q5G3</accession>
<dbReference type="Pfam" id="PF00015">
    <property type="entry name" value="MCPsignal"/>
    <property type="match status" value="1"/>
</dbReference>
<evidence type="ECO:0000256" key="2">
    <source>
        <dbReference type="PROSITE-ProRule" id="PRU00284"/>
    </source>
</evidence>
<dbReference type="InterPro" id="IPR004089">
    <property type="entry name" value="MCPsignal_dom"/>
</dbReference>
<reference evidence="5 6" key="1">
    <citation type="submission" date="2016-12" db="EMBL/GenBank/DDBJ databases">
        <title>Domibacillus antri genome sequencing.</title>
        <authorList>
            <person name="Verma A."/>
            <person name="Krishnamurthi S."/>
        </authorList>
    </citation>
    <scope>NUCLEOTIDE SEQUENCE [LARGE SCALE GENOMIC DNA]</scope>
    <source>
        <strain evidence="5 6">XD80</strain>
    </source>
</reference>
<dbReference type="AlphaFoldDB" id="A0A1Q8Q5G3"/>
<evidence type="ECO:0000256" key="1">
    <source>
        <dbReference type="ARBA" id="ARBA00023224"/>
    </source>
</evidence>
<organism evidence="5 6">
    <name type="scientific">Domibacillus antri</name>
    <dbReference type="NCBI Taxonomy" id="1714264"/>
    <lineage>
        <taxon>Bacteria</taxon>
        <taxon>Bacillati</taxon>
        <taxon>Bacillota</taxon>
        <taxon>Bacilli</taxon>
        <taxon>Bacillales</taxon>
        <taxon>Bacillaceae</taxon>
        <taxon>Domibacillus</taxon>
    </lineage>
</organism>
<feature type="domain" description="Methyl-accepting transducer" evidence="4">
    <location>
        <begin position="249"/>
        <end position="492"/>
    </location>
</feature>
<comment type="caution">
    <text evidence="5">The sequence shown here is derived from an EMBL/GenBank/DDBJ whole genome shotgun (WGS) entry which is preliminary data.</text>
</comment>
<gene>
    <name evidence="5" type="ORF">BTO30_09515</name>
</gene>
<feature type="transmembrane region" description="Helical" evidence="3">
    <location>
        <begin position="132"/>
        <end position="152"/>
    </location>
</feature>
<keyword evidence="1 2" id="KW-0807">Transducer</keyword>
<evidence type="ECO:0000259" key="4">
    <source>
        <dbReference type="PROSITE" id="PS50111"/>
    </source>
</evidence>
<dbReference type="SUPFAM" id="SSF58104">
    <property type="entry name" value="Methyl-accepting chemotaxis protein (MCP) signaling domain"/>
    <property type="match status" value="1"/>
</dbReference>
<dbReference type="EMBL" id="MSDU01000017">
    <property type="protein sequence ID" value="OLN22532.1"/>
    <property type="molecule type" value="Genomic_DNA"/>
</dbReference>
<keyword evidence="3" id="KW-0812">Transmembrane</keyword>
<dbReference type="STRING" id="1714264.BTO30_09515"/>
<protein>
    <recommendedName>
        <fullName evidence="4">Methyl-accepting transducer domain-containing protein</fullName>
    </recommendedName>
</protein>
<evidence type="ECO:0000256" key="3">
    <source>
        <dbReference type="SAM" id="Phobius"/>
    </source>
</evidence>
<evidence type="ECO:0000313" key="5">
    <source>
        <dbReference type="EMBL" id="OLN22532.1"/>
    </source>
</evidence>
<proteinExistence type="predicted"/>
<dbReference type="GO" id="GO:0016020">
    <property type="term" value="C:membrane"/>
    <property type="evidence" value="ECO:0007669"/>
    <property type="project" value="InterPro"/>
</dbReference>
<keyword evidence="3" id="KW-1133">Transmembrane helix</keyword>
<dbReference type="Gene3D" id="1.10.287.950">
    <property type="entry name" value="Methyl-accepting chemotaxis protein"/>
    <property type="match status" value="1"/>
</dbReference>
<dbReference type="Proteomes" id="UP000185568">
    <property type="component" value="Unassembled WGS sequence"/>
</dbReference>
<dbReference type="OrthoDB" id="2493490at2"/>
<dbReference type="GO" id="GO:0007165">
    <property type="term" value="P:signal transduction"/>
    <property type="evidence" value="ECO:0007669"/>
    <property type="project" value="UniProtKB-KW"/>
</dbReference>
<dbReference type="PANTHER" id="PTHR32089">
    <property type="entry name" value="METHYL-ACCEPTING CHEMOTAXIS PROTEIN MCPB"/>
    <property type="match status" value="1"/>
</dbReference>
<dbReference type="SMART" id="SM00283">
    <property type="entry name" value="MA"/>
    <property type="match status" value="1"/>
</dbReference>
<dbReference type="PROSITE" id="PS50111">
    <property type="entry name" value="CHEMOTAXIS_TRANSDUC_2"/>
    <property type="match status" value="1"/>
</dbReference>
<feature type="transmembrane region" description="Helical" evidence="3">
    <location>
        <begin position="158"/>
        <end position="177"/>
    </location>
</feature>